<accession>A0AAV0CRA9</accession>
<gene>
    <name evidence="3" type="ORF">CEPIT_LOCUS8650</name>
</gene>
<dbReference type="Proteomes" id="UP001152523">
    <property type="component" value="Unassembled WGS sequence"/>
</dbReference>
<dbReference type="Pfam" id="PF04195">
    <property type="entry name" value="Transposase_28"/>
    <property type="match status" value="1"/>
</dbReference>
<organism evidence="3 4">
    <name type="scientific">Cuscuta epithymum</name>
    <dbReference type="NCBI Taxonomy" id="186058"/>
    <lineage>
        <taxon>Eukaryota</taxon>
        <taxon>Viridiplantae</taxon>
        <taxon>Streptophyta</taxon>
        <taxon>Embryophyta</taxon>
        <taxon>Tracheophyta</taxon>
        <taxon>Spermatophyta</taxon>
        <taxon>Magnoliopsida</taxon>
        <taxon>eudicotyledons</taxon>
        <taxon>Gunneridae</taxon>
        <taxon>Pentapetalae</taxon>
        <taxon>asterids</taxon>
        <taxon>lamiids</taxon>
        <taxon>Solanales</taxon>
        <taxon>Convolvulaceae</taxon>
        <taxon>Cuscuteae</taxon>
        <taxon>Cuscuta</taxon>
        <taxon>Cuscuta subgen. Cuscuta</taxon>
    </lineage>
</organism>
<keyword evidence="1" id="KW-0812">Transmembrane</keyword>
<dbReference type="InterPro" id="IPR007321">
    <property type="entry name" value="Transposase_28"/>
</dbReference>
<evidence type="ECO:0000259" key="2">
    <source>
        <dbReference type="Pfam" id="PF04195"/>
    </source>
</evidence>
<keyword evidence="1" id="KW-0472">Membrane</keyword>
<evidence type="ECO:0000256" key="1">
    <source>
        <dbReference type="SAM" id="Phobius"/>
    </source>
</evidence>
<keyword evidence="1" id="KW-1133">Transmembrane helix</keyword>
<keyword evidence="4" id="KW-1185">Reference proteome</keyword>
<evidence type="ECO:0000313" key="4">
    <source>
        <dbReference type="Proteomes" id="UP001152523"/>
    </source>
</evidence>
<feature type="domain" description="Transposase (putative) gypsy type" evidence="2">
    <location>
        <begin position="2"/>
        <end position="58"/>
    </location>
</feature>
<name>A0AAV0CRA9_9ASTE</name>
<dbReference type="AlphaFoldDB" id="A0AAV0CRA9"/>
<proteinExistence type="predicted"/>
<sequence length="166" mass="18917">MGLKFPIHPFVLNILAYYRIVPSQFAPVAYLFLAGFMARCMHLRILLNTKLFRHFFYAARTGVSFAKGFIALSLRPGYHLFEGPPFPSLDPNWEKKWVWVTLTNGKLLFVNKWVKFIRRWDLSLLNQGTEYAAGLLDMGSPYRLDHYLGDDGKVVFTLSPGGGALA</sequence>
<evidence type="ECO:0000313" key="3">
    <source>
        <dbReference type="EMBL" id="CAH9083707.1"/>
    </source>
</evidence>
<dbReference type="EMBL" id="CAMAPF010000045">
    <property type="protein sequence ID" value="CAH9083707.1"/>
    <property type="molecule type" value="Genomic_DNA"/>
</dbReference>
<feature type="transmembrane region" description="Helical" evidence="1">
    <location>
        <begin position="16"/>
        <end position="36"/>
    </location>
</feature>
<comment type="caution">
    <text evidence="3">The sequence shown here is derived from an EMBL/GenBank/DDBJ whole genome shotgun (WGS) entry which is preliminary data.</text>
</comment>
<reference evidence="3" key="1">
    <citation type="submission" date="2022-07" db="EMBL/GenBank/DDBJ databases">
        <authorList>
            <person name="Macas J."/>
            <person name="Novak P."/>
            <person name="Neumann P."/>
        </authorList>
    </citation>
    <scope>NUCLEOTIDE SEQUENCE</scope>
</reference>
<protein>
    <recommendedName>
        <fullName evidence="2">Transposase (putative) gypsy type domain-containing protein</fullName>
    </recommendedName>
</protein>